<evidence type="ECO:0000256" key="8">
    <source>
        <dbReference type="ARBA" id="ARBA00022640"/>
    </source>
</evidence>
<dbReference type="HAMAP" id="MF_00484">
    <property type="entry name" value="Glycogen_synth"/>
    <property type="match status" value="1"/>
</dbReference>
<evidence type="ECO:0000256" key="3">
    <source>
        <dbReference type="ARBA" id="ARBA00004602"/>
    </source>
</evidence>
<dbReference type="CDD" id="cd03791">
    <property type="entry name" value="GT5_Glycogen_synthase_DULL1-like"/>
    <property type="match status" value="1"/>
</dbReference>
<evidence type="ECO:0000313" key="17">
    <source>
        <dbReference type="EnsemblPlants" id="QL05p073090:mrna"/>
    </source>
</evidence>
<evidence type="ECO:0000256" key="9">
    <source>
        <dbReference type="ARBA" id="ARBA00022676"/>
    </source>
</evidence>
<evidence type="ECO:0000256" key="10">
    <source>
        <dbReference type="ARBA" id="ARBA00022679"/>
    </source>
</evidence>
<dbReference type="RefSeq" id="XP_030968629.1">
    <property type="nucleotide sequence ID" value="XM_031112769.1"/>
</dbReference>
<comment type="similarity">
    <text evidence="5">Belongs to the glycosyltransferase 1 family. Bacterial/plant glycogen synthase subfamily.</text>
</comment>
<dbReference type="SMART" id="SM01066">
    <property type="entry name" value="CBM_25"/>
    <property type="match status" value="3"/>
</dbReference>
<evidence type="ECO:0000313" key="18">
    <source>
        <dbReference type="Proteomes" id="UP000594261"/>
    </source>
</evidence>
<dbReference type="Proteomes" id="UP000594261">
    <property type="component" value="Chromosome 5"/>
</dbReference>
<organism evidence="17 18">
    <name type="scientific">Quercus lobata</name>
    <name type="common">Valley oak</name>
    <dbReference type="NCBI Taxonomy" id="97700"/>
    <lineage>
        <taxon>Eukaryota</taxon>
        <taxon>Viridiplantae</taxon>
        <taxon>Streptophyta</taxon>
        <taxon>Embryophyta</taxon>
        <taxon>Tracheophyta</taxon>
        <taxon>Spermatophyta</taxon>
        <taxon>Magnoliopsida</taxon>
        <taxon>eudicotyledons</taxon>
        <taxon>Gunneridae</taxon>
        <taxon>Pentapetalae</taxon>
        <taxon>rosids</taxon>
        <taxon>fabids</taxon>
        <taxon>Fagales</taxon>
        <taxon>Fagaceae</taxon>
        <taxon>Quercus</taxon>
    </lineage>
</organism>
<evidence type="ECO:0000256" key="4">
    <source>
        <dbReference type="ARBA" id="ARBA00004727"/>
    </source>
</evidence>
<dbReference type="OMA" id="FIPVAYT"/>
<keyword evidence="12" id="KW-0809">Transit peptide</keyword>
<dbReference type="FunFam" id="3.40.50.2000:FF:000165">
    <property type="entry name" value="Starch synthase, chloroplastic/amyloplastic"/>
    <property type="match status" value="1"/>
</dbReference>
<feature type="compositionally biased region" description="Polar residues" evidence="15">
    <location>
        <begin position="119"/>
        <end position="129"/>
    </location>
</feature>
<protein>
    <recommendedName>
        <fullName evidence="6">starch synthase</fullName>
        <ecNumber evidence="6">2.4.1.21</ecNumber>
    </recommendedName>
    <alternativeName>
        <fullName evidence="14">Soluble starch synthase III</fullName>
    </alternativeName>
</protein>
<evidence type="ECO:0000259" key="16">
    <source>
        <dbReference type="SMART" id="SM01066"/>
    </source>
</evidence>
<dbReference type="InterPro" id="IPR005085">
    <property type="entry name" value="CBM25"/>
</dbReference>
<dbReference type="Gene3D" id="3.40.50.2000">
    <property type="entry name" value="Glycogen Phosphorylase B"/>
    <property type="match status" value="2"/>
</dbReference>
<dbReference type="GO" id="GO:0009501">
    <property type="term" value="C:amyloplast"/>
    <property type="evidence" value="ECO:0007669"/>
    <property type="project" value="UniProtKB-SubCell"/>
</dbReference>
<keyword evidence="18" id="KW-1185">Reference proteome</keyword>
<feature type="domain" description="Carbohydrate binding module family 25" evidence="16">
    <location>
        <begin position="462"/>
        <end position="553"/>
    </location>
</feature>
<proteinExistence type="inferred from homology"/>
<dbReference type="Pfam" id="PF16760">
    <property type="entry name" value="CBM53"/>
    <property type="match status" value="3"/>
</dbReference>
<dbReference type="InterPro" id="IPR013783">
    <property type="entry name" value="Ig-like_fold"/>
</dbReference>
<feature type="domain" description="Carbohydrate binding module family 25" evidence="16">
    <location>
        <begin position="624"/>
        <end position="713"/>
    </location>
</feature>
<dbReference type="GeneID" id="115989104"/>
<dbReference type="GO" id="GO:2001070">
    <property type="term" value="F:starch binding"/>
    <property type="evidence" value="ECO:0007669"/>
    <property type="project" value="InterPro"/>
</dbReference>
<evidence type="ECO:0000256" key="11">
    <source>
        <dbReference type="ARBA" id="ARBA00022922"/>
    </source>
</evidence>
<dbReference type="Pfam" id="PF00534">
    <property type="entry name" value="Glycos_transf_1"/>
    <property type="match status" value="1"/>
</dbReference>
<dbReference type="EC" id="2.4.1.21" evidence="6"/>
<keyword evidence="13" id="KW-0035">Amyloplast</keyword>
<dbReference type="InterPro" id="IPR001296">
    <property type="entry name" value="Glyco_trans_1"/>
</dbReference>
<dbReference type="InterPro" id="IPR011835">
    <property type="entry name" value="GS/SS"/>
</dbReference>
<evidence type="ECO:0000256" key="2">
    <source>
        <dbReference type="ARBA" id="ARBA00004229"/>
    </source>
</evidence>
<feature type="region of interest" description="Disordered" evidence="15">
    <location>
        <begin position="67"/>
        <end position="136"/>
    </location>
</feature>
<accession>A0A7N2LUA3</accession>
<reference evidence="17 18" key="1">
    <citation type="journal article" date="2016" name="G3 (Bethesda)">
        <title>First Draft Assembly and Annotation of the Genome of a California Endemic Oak Quercus lobata Nee (Fagaceae).</title>
        <authorList>
            <person name="Sork V.L."/>
            <person name="Fitz-Gibbon S.T."/>
            <person name="Puiu D."/>
            <person name="Crepeau M."/>
            <person name="Gugger P.F."/>
            <person name="Sherman R."/>
            <person name="Stevens K."/>
            <person name="Langley C.H."/>
            <person name="Pellegrini M."/>
            <person name="Salzberg S.L."/>
        </authorList>
    </citation>
    <scope>NUCLEOTIDE SEQUENCE [LARGE SCALE GENOMIC DNA]</scope>
    <source>
        <strain evidence="17 18">cv. SW786</strain>
    </source>
</reference>
<dbReference type="Pfam" id="PF08323">
    <property type="entry name" value="Glyco_transf_5"/>
    <property type="match status" value="1"/>
</dbReference>
<dbReference type="Gene3D" id="2.60.40.10">
    <property type="entry name" value="Immunoglobulins"/>
    <property type="match status" value="2"/>
</dbReference>
<dbReference type="InParanoid" id="A0A7N2LUA3"/>
<dbReference type="GO" id="GO:0009011">
    <property type="term" value="F:alpha-1,4-glucan glucosyltransferase (ADP-glucose donor) activity"/>
    <property type="evidence" value="ECO:0007669"/>
    <property type="project" value="UniProtKB-EC"/>
</dbReference>
<gene>
    <name evidence="17" type="primary">LOC115989104</name>
</gene>
<keyword evidence="7" id="KW-0150">Chloroplast</keyword>
<feature type="compositionally biased region" description="Basic and acidic residues" evidence="15">
    <location>
        <begin position="103"/>
        <end position="115"/>
    </location>
</feature>
<comment type="catalytic activity">
    <reaction evidence="1">
        <text>[(1-&gt;4)-alpha-D-glucosyl](n) + ADP-alpha-D-glucose = [(1-&gt;4)-alpha-D-glucosyl](n+1) + ADP + H(+)</text>
        <dbReference type="Rhea" id="RHEA:18189"/>
        <dbReference type="Rhea" id="RHEA-COMP:9584"/>
        <dbReference type="Rhea" id="RHEA-COMP:9587"/>
        <dbReference type="ChEBI" id="CHEBI:15378"/>
        <dbReference type="ChEBI" id="CHEBI:15444"/>
        <dbReference type="ChEBI" id="CHEBI:57498"/>
        <dbReference type="ChEBI" id="CHEBI:456216"/>
        <dbReference type="EC" id="2.4.1.21"/>
    </reaction>
</comment>
<dbReference type="InterPro" id="IPR013534">
    <property type="entry name" value="Starch_synth_cat_dom"/>
</dbReference>
<reference evidence="17" key="2">
    <citation type="submission" date="2021-01" db="UniProtKB">
        <authorList>
            <consortium name="EnsemblPlants"/>
        </authorList>
    </citation>
    <scope>IDENTIFICATION</scope>
</reference>
<sequence length="1170" mass="133198">MEVALQVHRPLSFSCSCSCRTVFNQRSHLKLRPFLGFFPHGRVTHFSKSSSWGKECQGGGVSYRIIASSDSPRRRSKKMSNARPKGPASKGLTPKTPVGTSTQKRDEINNEEKELPIAPTSSEHVSPNRKTVETKVDTEEEWVVAHSREVKSEKEIISETEEANELSSANKSSAIAQKIQVVKNGTIARVNEDIAELQKIETASKSDIENVPDKMVSEGRHLDIIERDDTTRDKSTETDEKIREEASLKLKLEMEANLRKQKIEMLAEENFSIGSKMFVFPQVVKPDQDIEVFLSRGLSTLNNEPDVLLMGAFNDWRWKSFTVRLKKTHLKGDWWSCLVHVPKEAYKMDFVFFNGQNVYDNNDEKNFCITVEGGMDAFEFEDFLLEEKRKELEKLAKEQAERERQAVEQRRIDAEKAASEADRAQAREETQRRREALKQLTKNAVRSVDHVWYIEPGEFKGEDSVRLYYNKNSGPLAHAKELWIHGGHNSWKDGLSIVEMLVSSEEKDGDWWYADVVVPDRAFVLDWVFADGPPQKAIVYDNNHRQDFHAIVPKGIPEELYWVEEEHQIYRKLQEERRLREEAIRAKAERTARMKAETKERTLKRFLLSQKHIVYTEPLDVHAGSTVKVFYNPANTVLNGKPEVWFRGSFNRWTHRNGPLPPQKMLPSDNGTHVKSTVKVPLDTYMMDFVFSEKEDGGIFDNKNGMDYHIPVFGGIVKEPPMHIVHISVEMAPIAKVGGLGDVVTSLSRAVQDLNHNVDIILPKYDCLKFSNVKDFQYNRSYSWGGTEIKAWFGKVEGLSVYFLEPQNGFVSTGCIYGCRNDGERFGFFCHAALEFLLQSGFHPDIIHCHDWSTAPVAWLFKDHYTHYGLSKARVVFTIHNLEFGAALIGKAVAYSDKATTVSHTYSKEVAGNPAVAPHLYKFHGILNGIDPDMWDPYNDKFIPISYTSDNVVEGKKAAKEALQQKLGLKRSDLPLVGIITRLTHQKGIHLIKHAIWRTLDRNGQVVLLGSAPDPRIQNDFVNLANQLHSTHSDRARLCLTYDEPLSHLIYAGADFILVPSIFEPCGLTQLTAMRYGSIPVVRKTGGLYDTVFDVDHDKERAQAQSLEPNGFNFDGADAAGVDYALNRAISAWYDSRDWFNSLCKTVMEQDWSWNRPALDYMELYHAACK</sequence>
<dbReference type="PANTHER" id="PTHR46083:SF5">
    <property type="entry name" value="STARCH SYNTHASE 3, CHLOROPLASTIC_AMYLOPLASTIC"/>
    <property type="match status" value="1"/>
</dbReference>
<dbReference type="AlphaFoldDB" id="A0A7N2LUA3"/>
<keyword evidence="9" id="KW-0328">Glycosyltransferase</keyword>
<dbReference type="GO" id="GO:0019252">
    <property type="term" value="P:starch biosynthetic process"/>
    <property type="evidence" value="ECO:0007669"/>
    <property type="project" value="UniProtKB-UniPathway"/>
</dbReference>
<evidence type="ECO:0000256" key="5">
    <source>
        <dbReference type="ARBA" id="ARBA00010281"/>
    </source>
</evidence>
<feature type="domain" description="Carbohydrate binding module family 25" evidence="16">
    <location>
        <begin position="287"/>
        <end position="372"/>
    </location>
</feature>
<dbReference type="FunCoup" id="A0A7N2LUA3">
    <property type="interactions" value="1109"/>
</dbReference>
<dbReference type="PANTHER" id="PTHR46083">
    <property type="match status" value="1"/>
</dbReference>
<evidence type="ECO:0000256" key="12">
    <source>
        <dbReference type="ARBA" id="ARBA00022946"/>
    </source>
</evidence>
<evidence type="ECO:0000256" key="14">
    <source>
        <dbReference type="ARBA" id="ARBA00079503"/>
    </source>
</evidence>
<dbReference type="UniPathway" id="UPA00152"/>
<dbReference type="GO" id="GO:0004373">
    <property type="term" value="F:alpha-1,4-glucan glucosyltransferase (UDP-glucose donor) activity"/>
    <property type="evidence" value="ECO:0007669"/>
    <property type="project" value="InterPro"/>
</dbReference>
<keyword evidence="11" id="KW-0750">Starch biosynthesis</keyword>
<evidence type="ECO:0000256" key="1">
    <source>
        <dbReference type="ARBA" id="ARBA00001478"/>
    </source>
</evidence>
<evidence type="ECO:0000256" key="7">
    <source>
        <dbReference type="ARBA" id="ARBA00022528"/>
    </source>
</evidence>
<feature type="region of interest" description="Disordered" evidence="15">
    <location>
        <begin position="406"/>
        <end position="434"/>
    </location>
</feature>
<dbReference type="GO" id="GO:0009507">
    <property type="term" value="C:chloroplast"/>
    <property type="evidence" value="ECO:0007669"/>
    <property type="project" value="UniProtKB-SubCell"/>
</dbReference>
<dbReference type="EMBL" id="LRBV02000005">
    <property type="status" value="NOT_ANNOTATED_CDS"/>
    <property type="molecule type" value="Genomic_DNA"/>
</dbReference>
<dbReference type="SUPFAM" id="SSF53756">
    <property type="entry name" value="UDP-Glycosyltransferase/glycogen phosphorylase"/>
    <property type="match status" value="1"/>
</dbReference>
<dbReference type="EnsemblPlants" id="QL05p073090:mrna">
    <property type="protein sequence ID" value="QL05p073090:mrna"/>
    <property type="gene ID" value="QL05p073090"/>
</dbReference>
<comment type="subcellular location">
    <subcellularLocation>
        <location evidence="3">Plastid</location>
        <location evidence="3">Amyloplast</location>
    </subcellularLocation>
    <subcellularLocation>
        <location evidence="2">Plastid</location>
        <location evidence="2">Chloroplast</location>
    </subcellularLocation>
</comment>
<keyword evidence="10" id="KW-0808">Transferase</keyword>
<keyword evidence="8" id="KW-0934">Plastid</keyword>
<dbReference type="Gramene" id="QL05p073090:mrna">
    <property type="protein sequence ID" value="QL05p073090:mrna"/>
    <property type="gene ID" value="QL05p073090"/>
</dbReference>
<evidence type="ECO:0000256" key="6">
    <source>
        <dbReference type="ARBA" id="ARBA00012588"/>
    </source>
</evidence>
<dbReference type="GO" id="GO:0010021">
    <property type="term" value="P:amylopectin biosynthetic process"/>
    <property type="evidence" value="ECO:0007669"/>
    <property type="project" value="UniProtKB-ARBA"/>
</dbReference>
<comment type="pathway">
    <text evidence="4">Glycan biosynthesis; starch biosynthesis.</text>
</comment>
<evidence type="ECO:0000256" key="15">
    <source>
        <dbReference type="SAM" id="MobiDB-lite"/>
    </source>
</evidence>
<name>A0A7N2LUA3_QUELO</name>
<evidence type="ECO:0000256" key="13">
    <source>
        <dbReference type="ARBA" id="ARBA00023234"/>
    </source>
</evidence>